<sequence>MQAADTIVLLDLPRWVCLFQVLKRIAQYRNERRSDMAIGCNERLDLSFLKFVWEFPAKQRPTIKEKLSKLPADKKIIVLRSRKEAEAFLEGIHIASQRILAKISWLTPETGGKKKLPRDSYSTAAFFECSPSNEGWSLVLKPVSWIDDHTSICEFSFLFPVQAPRSLVYIGNKFVLYESSVVAYGEIIEIQCL</sequence>
<accession>A0A7W5AWF4</accession>
<proteinExistence type="predicted"/>
<organism evidence="1 2">
    <name type="scientific">Paenibacillus phyllosphaerae</name>
    <dbReference type="NCBI Taxonomy" id="274593"/>
    <lineage>
        <taxon>Bacteria</taxon>
        <taxon>Bacillati</taxon>
        <taxon>Bacillota</taxon>
        <taxon>Bacilli</taxon>
        <taxon>Bacillales</taxon>
        <taxon>Paenibacillaceae</taxon>
        <taxon>Paenibacillus</taxon>
    </lineage>
</organism>
<dbReference type="PANTHER" id="PTHR37816">
    <property type="entry name" value="YALI0E33011P"/>
    <property type="match status" value="1"/>
</dbReference>
<dbReference type="EMBL" id="JACHXK010000004">
    <property type="protein sequence ID" value="MBB3110073.1"/>
    <property type="molecule type" value="Genomic_DNA"/>
</dbReference>
<comment type="caution">
    <text evidence="1">The sequence shown here is derived from an EMBL/GenBank/DDBJ whole genome shotgun (WGS) entry which is preliminary data.</text>
</comment>
<gene>
    <name evidence="1" type="ORF">FHS18_002140</name>
</gene>
<dbReference type="AlphaFoldDB" id="A0A7W5AWF4"/>
<dbReference type="Proteomes" id="UP000570361">
    <property type="component" value="Unassembled WGS sequence"/>
</dbReference>
<reference evidence="1 2" key="1">
    <citation type="submission" date="2020-08" db="EMBL/GenBank/DDBJ databases">
        <title>Genomic Encyclopedia of Type Strains, Phase III (KMG-III): the genomes of soil and plant-associated and newly described type strains.</title>
        <authorList>
            <person name="Whitman W."/>
        </authorList>
    </citation>
    <scope>NUCLEOTIDE SEQUENCE [LARGE SCALE GENOMIC DNA]</scope>
    <source>
        <strain evidence="1 2">CECT 5862</strain>
    </source>
</reference>
<name>A0A7W5AWF4_9BACL</name>
<dbReference type="InterPro" id="IPR052922">
    <property type="entry name" value="Cytidylate_Kinase-2"/>
</dbReference>
<evidence type="ECO:0000313" key="1">
    <source>
        <dbReference type="EMBL" id="MBB3110073.1"/>
    </source>
</evidence>
<keyword evidence="2" id="KW-1185">Reference proteome</keyword>
<evidence type="ECO:0000313" key="2">
    <source>
        <dbReference type="Proteomes" id="UP000570361"/>
    </source>
</evidence>
<protein>
    <submittedName>
        <fullName evidence="1">Uncharacterized protein</fullName>
    </submittedName>
</protein>
<dbReference type="PANTHER" id="PTHR37816:SF3">
    <property type="entry name" value="MODULATES DNA TOPOLOGY"/>
    <property type="match status" value="1"/>
</dbReference>